<protein>
    <recommendedName>
        <fullName evidence="5">Velvet domain-containing protein</fullName>
    </recommendedName>
</protein>
<dbReference type="PANTHER" id="PTHR33572:SF3">
    <property type="entry name" value="VELVET COMPLEX SUBUNIT B"/>
    <property type="match status" value="1"/>
</dbReference>
<name>M2PJW3_CERS8</name>
<evidence type="ECO:0000256" key="3">
    <source>
        <dbReference type="ARBA" id="ARBA00023163"/>
    </source>
</evidence>
<comment type="subcellular location">
    <subcellularLocation>
        <location evidence="1">Nucleus</location>
    </subcellularLocation>
</comment>
<reference evidence="6 7" key="1">
    <citation type="journal article" date="2012" name="Proc. Natl. Acad. Sci. U.S.A.">
        <title>Comparative genomics of Ceriporiopsis subvermispora and Phanerochaete chrysosporium provide insight into selective ligninolysis.</title>
        <authorList>
            <person name="Fernandez-Fueyo E."/>
            <person name="Ruiz-Duenas F.J."/>
            <person name="Ferreira P."/>
            <person name="Floudas D."/>
            <person name="Hibbett D.S."/>
            <person name="Canessa P."/>
            <person name="Larrondo L.F."/>
            <person name="James T.Y."/>
            <person name="Seelenfreund D."/>
            <person name="Lobos S."/>
            <person name="Polanco R."/>
            <person name="Tello M."/>
            <person name="Honda Y."/>
            <person name="Watanabe T."/>
            <person name="Watanabe T."/>
            <person name="Ryu J.S."/>
            <person name="Kubicek C.P."/>
            <person name="Schmoll M."/>
            <person name="Gaskell J."/>
            <person name="Hammel K.E."/>
            <person name="St John F.J."/>
            <person name="Vanden Wymelenberg A."/>
            <person name="Sabat G."/>
            <person name="Splinter BonDurant S."/>
            <person name="Syed K."/>
            <person name="Yadav J.S."/>
            <person name="Doddapaneni H."/>
            <person name="Subramanian V."/>
            <person name="Lavin J.L."/>
            <person name="Oguiza J.A."/>
            <person name="Perez G."/>
            <person name="Pisabarro A.G."/>
            <person name="Ramirez L."/>
            <person name="Santoyo F."/>
            <person name="Master E."/>
            <person name="Coutinho P.M."/>
            <person name="Henrissat B."/>
            <person name="Lombard V."/>
            <person name="Magnuson J.K."/>
            <person name="Kuees U."/>
            <person name="Hori C."/>
            <person name="Igarashi K."/>
            <person name="Samejima M."/>
            <person name="Held B.W."/>
            <person name="Barry K.W."/>
            <person name="LaButti K.M."/>
            <person name="Lapidus A."/>
            <person name="Lindquist E.A."/>
            <person name="Lucas S.M."/>
            <person name="Riley R."/>
            <person name="Salamov A.A."/>
            <person name="Hoffmeister D."/>
            <person name="Schwenk D."/>
            <person name="Hadar Y."/>
            <person name="Yarden O."/>
            <person name="de Vries R.P."/>
            <person name="Wiebenga A."/>
            <person name="Stenlid J."/>
            <person name="Eastwood D."/>
            <person name="Grigoriev I.V."/>
            <person name="Berka R.M."/>
            <person name="Blanchette R.A."/>
            <person name="Kersten P."/>
            <person name="Martinez A.T."/>
            <person name="Vicuna R."/>
            <person name="Cullen D."/>
        </authorList>
    </citation>
    <scope>NUCLEOTIDE SEQUENCE [LARGE SCALE GENOMIC DNA]</scope>
    <source>
        <strain evidence="6 7">B</strain>
    </source>
</reference>
<keyword evidence="4" id="KW-0539">Nucleus</keyword>
<dbReference type="Proteomes" id="UP000016930">
    <property type="component" value="Unassembled WGS sequence"/>
</dbReference>
<dbReference type="PROSITE" id="PS51821">
    <property type="entry name" value="VELVET"/>
    <property type="match status" value="1"/>
</dbReference>
<evidence type="ECO:0000256" key="4">
    <source>
        <dbReference type="ARBA" id="ARBA00023242"/>
    </source>
</evidence>
<dbReference type="AlphaFoldDB" id="M2PJW3"/>
<dbReference type="HOGENOM" id="CLU_044751_0_0_1"/>
<feature type="non-terminal residue" evidence="6">
    <location>
        <position position="277"/>
    </location>
</feature>
<dbReference type="EMBL" id="KB445798">
    <property type="protein sequence ID" value="EMD36514.1"/>
    <property type="molecule type" value="Genomic_DNA"/>
</dbReference>
<sequence>SGPFAGHTLRGELEELQKADLGRKYASDDRRPLDPPPIVRLRLIQVLNPGSMHESESEIENYDEPIAFGLTCHVDLFPVYEDRSEDLPFSNESRSTPSAEVVLSVSVSCITDPAIFSATSDKPYPQAFSATELYSNRNTELTASSTITSPDIVAYFNGYAITESSNCTSQLVGSSFAHAVATKYHGVEMFIFVFPDIAVQMEGTFVFRYRVFDVCAAAAGERGMPMLAECFGGPFKVWSTKEFPGLRPSTELTKHVSALGIRTHIRMNERKRRRPCP</sequence>
<gene>
    <name evidence="6" type="ORF">CERSUDRAFT_23108</name>
</gene>
<keyword evidence="3" id="KW-0804">Transcription</keyword>
<dbReference type="PANTHER" id="PTHR33572">
    <property type="entry name" value="SPORE DEVELOPMENT REGULATOR VOSA"/>
    <property type="match status" value="1"/>
</dbReference>
<evidence type="ECO:0000259" key="5">
    <source>
        <dbReference type="PROSITE" id="PS51821"/>
    </source>
</evidence>
<dbReference type="InterPro" id="IPR037525">
    <property type="entry name" value="Velvet_dom"/>
</dbReference>
<feature type="domain" description="Velvet" evidence="5">
    <location>
        <begin position="6"/>
        <end position="266"/>
    </location>
</feature>
<dbReference type="GO" id="GO:0005634">
    <property type="term" value="C:nucleus"/>
    <property type="evidence" value="ECO:0007669"/>
    <property type="project" value="UniProtKB-SubCell"/>
</dbReference>
<organism evidence="6 7">
    <name type="scientific">Ceriporiopsis subvermispora (strain B)</name>
    <name type="common">White-rot fungus</name>
    <name type="synonym">Gelatoporia subvermispora</name>
    <dbReference type="NCBI Taxonomy" id="914234"/>
    <lineage>
        <taxon>Eukaryota</taxon>
        <taxon>Fungi</taxon>
        <taxon>Dikarya</taxon>
        <taxon>Basidiomycota</taxon>
        <taxon>Agaricomycotina</taxon>
        <taxon>Agaricomycetes</taxon>
        <taxon>Polyporales</taxon>
        <taxon>Gelatoporiaceae</taxon>
        <taxon>Gelatoporia</taxon>
    </lineage>
</organism>
<evidence type="ECO:0000313" key="6">
    <source>
        <dbReference type="EMBL" id="EMD36514.1"/>
    </source>
</evidence>
<keyword evidence="7" id="KW-1185">Reference proteome</keyword>
<feature type="non-terminal residue" evidence="6">
    <location>
        <position position="1"/>
    </location>
</feature>
<dbReference type="InterPro" id="IPR021740">
    <property type="entry name" value="Velvet"/>
</dbReference>
<keyword evidence="2" id="KW-0805">Transcription regulation</keyword>
<proteinExistence type="predicted"/>
<dbReference type="InterPro" id="IPR038491">
    <property type="entry name" value="Velvet_dom_sf"/>
</dbReference>
<evidence type="ECO:0000256" key="2">
    <source>
        <dbReference type="ARBA" id="ARBA00023015"/>
    </source>
</evidence>
<accession>M2PJW3</accession>
<dbReference type="OrthoDB" id="5599552at2759"/>
<evidence type="ECO:0000256" key="1">
    <source>
        <dbReference type="ARBA" id="ARBA00004123"/>
    </source>
</evidence>
<evidence type="ECO:0000313" key="7">
    <source>
        <dbReference type="Proteomes" id="UP000016930"/>
    </source>
</evidence>
<dbReference type="Pfam" id="PF11754">
    <property type="entry name" value="Velvet"/>
    <property type="match status" value="1"/>
</dbReference>
<dbReference type="Gene3D" id="2.60.40.3960">
    <property type="entry name" value="Velvet domain"/>
    <property type="match status" value="1"/>
</dbReference>